<keyword evidence="7" id="KW-1185">Reference proteome</keyword>
<dbReference type="InterPro" id="IPR002123">
    <property type="entry name" value="Plipid/glycerol_acylTrfase"/>
</dbReference>
<reference evidence="6" key="1">
    <citation type="submission" date="2021-03" db="EMBL/GenBank/DDBJ databases">
        <authorList>
            <person name="So Y."/>
        </authorList>
    </citation>
    <scope>NUCLEOTIDE SEQUENCE</scope>
    <source>
        <strain evidence="6">SG15</strain>
    </source>
</reference>
<evidence type="ECO:0000313" key="6">
    <source>
        <dbReference type="EMBL" id="MBP0495609.1"/>
    </source>
</evidence>
<dbReference type="CDD" id="cd07989">
    <property type="entry name" value="LPLAT_AGPAT-like"/>
    <property type="match status" value="1"/>
</dbReference>
<dbReference type="Pfam" id="PF01553">
    <property type="entry name" value="Acyltransferase"/>
    <property type="match status" value="1"/>
</dbReference>
<feature type="domain" description="Phospholipid/glycerol acyltransferase" evidence="5">
    <location>
        <begin position="76"/>
        <end position="190"/>
    </location>
</feature>
<dbReference type="PANTHER" id="PTHR10434:SF40">
    <property type="entry name" value="1-ACYL-SN-GLYCEROL-3-PHOSPHATE ACYLTRANSFERASE"/>
    <property type="match status" value="1"/>
</dbReference>
<dbReference type="SMART" id="SM00563">
    <property type="entry name" value="PlsC"/>
    <property type="match status" value="1"/>
</dbReference>
<evidence type="ECO:0000256" key="2">
    <source>
        <dbReference type="ARBA" id="ARBA00022679"/>
    </source>
</evidence>
<dbReference type="Proteomes" id="UP000677537">
    <property type="component" value="Unassembled WGS sequence"/>
</dbReference>
<evidence type="ECO:0000313" key="7">
    <source>
        <dbReference type="Proteomes" id="UP000677537"/>
    </source>
</evidence>
<accession>A0A940N2Y2</accession>
<keyword evidence="3 6" id="KW-0012">Acyltransferase</keyword>
<dbReference type="SUPFAM" id="SSF69593">
    <property type="entry name" value="Glycerol-3-phosphate (1)-acyltransferase"/>
    <property type="match status" value="1"/>
</dbReference>
<keyword evidence="4" id="KW-0472">Membrane</keyword>
<gene>
    <name evidence="6" type="ORF">J5Y10_22690</name>
</gene>
<organism evidence="6 7">
    <name type="scientific">Roseomonas indoligenes</name>
    <dbReference type="NCBI Taxonomy" id="2820811"/>
    <lineage>
        <taxon>Bacteria</taxon>
        <taxon>Pseudomonadati</taxon>
        <taxon>Pseudomonadota</taxon>
        <taxon>Alphaproteobacteria</taxon>
        <taxon>Acetobacterales</taxon>
        <taxon>Roseomonadaceae</taxon>
        <taxon>Roseomonas</taxon>
    </lineage>
</organism>
<keyword evidence="4" id="KW-1133">Transmembrane helix</keyword>
<comment type="pathway">
    <text evidence="1">Lipid metabolism.</text>
</comment>
<name>A0A940N2Y2_9PROT</name>
<dbReference type="RefSeq" id="WP_209376407.1">
    <property type="nucleotide sequence ID" value="NZ_JAGIZA010000019.1"/>
</dbReference>
<dbReference type="PANTHER" id="PTHR10434">
    <property type="entry name" value="1-ACYL-SN-GLYCEROL-3-PHOSPHATE ACYLTRANSFERASE"/>
    <property type="match status" value="1"/>
</dbReference>
<evidence type="ECO:0000256" key="1">
    <source>
        <dbReference type="ARBA" id="ARBA00005189"/>
    </source>
</evidence>
<dbReference type="GO" id="GO:0003841">
    <property type="term" value="F:1-acylglycerol-3-phosphate O-acyltransferase activity"/>
    <property type="evidence" value="ECO:0007669"/>
    <property type="project" value="TreeGrafter"/>
</dbReference>
<feature type="transmembrane region" description="Helical" evidence="4">
    <location>
        <begin position="12"/>
        <end position="34"/>
    </location>
</feature>
<sequence>MSDFLTGLRSALFNLLFFTFTALAVIFGVPLLPFPPGVMHRFLRGWAKGVLWLLRVVCGIRLRVTGAENLPVDGPAIIAAQHQSAFDTVVWHALLPRPSYVMKEELMRIPGWGAMARHVHSIPVDREGGASSLKRLVRAARETAALGYQIVIFPEGTRSAPGERQPWQPGFAAMAAATALPVVPVATDSGRFWGRRAFTKRPGVLTVAVLPPIPPGLPRAELTVRAETAVVEASALLERATGGADPPGA</sequence>
<dbReference type="EMBL" id="JAGIZA010000019">
    <property type="protein sequence ID" value="MBP0495609.1"/>
    <property type="molecule type" value="Genomic_DNA"/>
</dbReference>
<proteinExistence type="predicted"/>
<keyword evidence="2" id="KW-0808">Transferase</keyword>
<evidence type="ECO:0000256" key="3">
    <source>
        <dbReference type="ARBA" id="ARBA00023315"/>
    </source>
</evidence>
<keyword evidence="4" id="KW-0812">Transmembrane</keyword>
<evidence type="ECO:0000256" key="4">
    <source>
        <dbReference type="SAM" id="Phobius"/>
    </source>
</evidence>
<dbReference type="AlphaFoldDB" id="A0A940N2Y2"/>
<dbReference type="GO" id="GO:0006654">
    <property type="term" value="P:phosphatidic acid biosynthetic process"/>
    <property type="evidence" value="ECO:0007669"/>
    <property type="project" value="TreeGrafter"/>
</dbReference>
<evidence type="ECO:0000259" key="5">
    <source>
        <dbReference type="SMART" id="SM00563"/>
    </source>
</evidence>
<comment type="caution">
    <text evidence="6">The sequence shown here is derived from an EMBL/GenBank/DDBJ whole genome shotgun (WGS) entry which is preliminary data.</text>
</comment>
<protein>
    <submittedName>
        <fullName evidence="6">1-acyl-sn-glycerol-3-phosphate acyltransferase</fullName>
    </submittedName>
</protein>